<evidence type="ECO:0000256" key="2">
    <source>
        <dbReference type="SAM" id="MobiDB-lite"/>
    </source>
</evidence>
<gene>
    <name evidence="4" type="primary">TIGD2-L1</name>
    <name evidence="4" type="ORF">Hamer_G000457</name>
</gene>
<dbReference type="Pfam" id="PF04218">
    <property type="entry name" value="CENP-B_N"/>
    <property type="match status" value="1"/>
</dbReference>
<dbReference type="PANTHER" id="PTHR19303:SF26">
    <property type="entry name" value="TIGGER TRANSPOSABLE ELEMENT-DERIVED PROTEIN 1"/>
    <property type="match status" value="1"/>
</dbReference>
<evidence type="ECO:0000259" key="3">
    <source>
        <dbReference type="Pfam" id="PF04218"/>
    </source>
</evidence>
<reference evidence="4" key="1">
    <citation type="journal article" date="2021" name="Sci. Adv.">
        <title>The American lobster genome reveals insights on longevity, neural, and immune adaptations.</title>
        <authorList>
            <person name="Polinski J.M."/>
            <person name="Zimin A.V."/>
            <person name="Clark K.F."/>
            <person name="Kohn A.B."/>
            <person name="Sadowski N."/>
            <person name="Timp W."/>
            <person name="Ptitsyn A."/>
            <person name="Khanna P."/>
            <person name="Romanova D.Y."/>
            <person name="Williams P."/>
            <person name="Greenwood S.J."/>
            <person name="Moroz L.L."/>
            <person name="Walt D.R."/>
            <person name="Bodnar A.G."/>
        </authorList>
    </citation>
    <scope>NUCLEOTIDE SEQUENCE</scope>
    <source>
        <strain evidence="4">GMGI-L3</strain>
    </source>
</reference>
<proteinExistence type="predicted"/>
<dbReference type="InterPro" id="IPR007889">
    <property type="entry name" value="HTH_Psq"/>
</dbReference>
<dbReference type="Gene3D" id="1.10.10.60">
    <property type="entry name" value="Homeodomain-like"/>
    <property type="match status" value="1"/>
</dbReference>
<feature type="compositionally biased region" description="Low complexity" evidence="2">
    <location>
        <begin position="1"/>
        <end position="10"/>
    </location>
</feature>
<dbReference type="GO" id="GO:0005634">
    <property type="term" value="C:nucleus"/>
    <property type="evidence" value="ECO:0007669"/>
    <property type="project" value="UniProtKB-SubCell"/>
</dbReference>
<dbReference type="InterPro" id="IPR009057">
    <property type="entry name" value="Homeodomain-like_sf"/>
</dbReference>
<comment type="caution">
    <text evidence="4">The sequence shown here is derived from an EMBL/GenBank/DDBJ whole genome shotgun (WGS) entry which is preliminary data.</text>
</comment>
<dbReference type="PANTHER" id="PTHR19303">
    <property type="entry name" value="TRANSPOSON"/>
    <property type="match status" value="1"/>
</dbReference>
<feature type="compositionally biased region" description="Basic and acidic residues" evidence="2">
    <location>
        <begin position="18"/>
        <end position="35"/>
    </location>
</feature>
<dbReference type="Proteomes" id="UP000747542">
    <property type="component" value="Unassembled WGS sequence"/>
</dbReference>
<dbReference type="SUPFAM" id="SSF46689">
    <property type="entry name" value="Homeodomain-like"/>
    <property type="match status" value="1"/>
</dbReference>
<sequence length="269" mass="30815">MSEVRNVNVGSGSGGKNGHREGQQGKPQAKRDYRKGVKKRKYTLEMKQEMLEMIKNGARTRTCEIMRRFNCPESTIRSLKKNKKALTASVNVFSRFSSNKTFSETSQQYLLLVITEHHFTIAQKKRVNSPPPFNASVGWLAAFKKHYEVKFAHYYGESTSDDVAAAEKYLAVFQAFVKVSGYCRDQSFNCDKTGIFWKRSPKTTFTAKDEKQTRGVKTLKDRITVLFTANASRDFLMKHLAVNRAARPRAYRHANKSQLNVYWTSNKKA</sequence>
<dbReference type="AlphaFoldDB" id="A0A8J5TKU1"/>
<keyword evidence="5" id="KW-1185">Reference proteome</keyword>
<evidence type="ECO:0000313" key="5">
    <source>
        <dbReference type="Proteomes" id="UP000747542"/>
    </source>
</evidence>
<organism evidence="4 5">
    <name type="scientific">Homarus americanus</name>
    <name type="common">American lobster</name>
    <dbReference type="NCBI Taxonomy" id="6706"/>
    <lineage>
        <taxon>Eukaryota</taxon>
        <taxon>Metazoa</taxon>
        <taxon>Ecdysozoa</taxon>
        <taxon>Arthropoda</taxon>
        <taxon>Crustacea</taxon>
        <taxon>Multicrustacea</taxon>
        <taxon>Malacostraca</taxon>
        <taxon>Eumalacostraca</taxon>
        <taxon>Eucarida</taxon>
        <taxon>Decapoda</taxon>
        <taxon>Pleocyemata</taxon>
        <taxon>Astacidea</taxon>
        <taxon>Nephropoidea</taxon>
        <taxon>Nephropidae</taxon>
        <taxon>Homarus</taxon>
    </lineage>
</organism>
<feature type="domain" description="HTH psq-type" evidence="3">
    <location>
        <begin position="39"/>
        <end position="88"/>
    </location>
</feature>
<dbReference type="GO" id="GO:0003677">
    <property type="term" value="F:DNA binding"/>
    <property type="evidence" value="ECO:0007669"/>
    <property type="project" value="InterPro"/>
</dbReference>
<feature type="region of interest" description="Disordered" evidence="2">
    <location>
        <begin position="1"/>
        <end position="38"/>
    </location>
</feature>
<evidence type="ECO:0000256" key="1">
    <source>
        <dbReference type="ARBA" id="ARBA00004123"/>
    </source>
</evidence>
<evidence type="ECO:0000313" key="4">
    <source>
        <dbReference type="EMBL" id="KAG7177196.1"/>
    </source>
</evidence>
<dbReference type="InterPro" id="IPR050863">
    <property type="entry name" value="CenT-Element_Derived"/>
</dbReference>
<protein>
    <submittedName>
        <fullName evidence="4">Tigger transposable element-derived protein 2-like 1</fullName>
    </submittedName>
</protein>
<accession>A0A8J5TKU1</accession>
<name>A0A8J5TKU1_HOMAM</name>
<dbReference type="EMBL" id="JAHLQT010002534">
    <property type="protein sequence ID" value="KAG7177196.1"/>
    <property type="molecule type" value="Genomic_DNA"/>
</dbReference>
<comment type="subcellular location">
    <subcellularLocation>
        <location evidence="1">Nucleus</location>
    </subcellularLocation>
</comment>